<reference evidence="1" key="1">
    <citation type="submission" date="2022-01" db="EMBL/GenBank/DDBJ databases">
        <authorList>
            <person name="Lagorce A."/>
        </authorList>
    </citation>
    <scope>NUCLEOTIDE SEQUENCE</scope>
    <source>
        <strain evidence="1">Th15_F1_D04</strain>
    </source>
</reference>
<protein>
    <submittedName>
        <fullName evidence="1">Uncharacterized protein</fullName>
    </submittedName>
</protein>
<dbReference type="EMBL" id="CAKMTQ010000002">
    <property type="protein sequence ID" value="CAH1522171.1"/>
    <property type="molecule type" value="Genomic_DNA"/>
</dbReference>
<proteinExistence type="predicted"/>
<sequence length="54" mass="6110">MGGITSKLLKIKANKTSVSFSVDGLDKFASLRKTRYDEISDSAFYCGIIWRLMF</sequence>
<gene>
    <name evidence="1" type="ORF">THF1D04_100024</name>
</gene>
<evidence type="ECO:0000313" key="1">
    <source>
        <dbReference type="EMBL" id="CAH1522171.1"/>
    </source>
</evidence>
<dbReference type="AlphaFoldDB" id="A0AAU9Q0P1"/>
<evidence type="ECO:0000313" key="2">
    <source>
        <dbReference type="Proteomes" id="UP001295420"/>
    </source>
</evidence>
<name>A0AAU9Q0P1_9VIBR</name>
<comment type="caution">
    <text evidence="1">The sequence shown here is derived from an EMBL/GenBank/DDBJ whole genome shotgun (WGS) entry which is preliminary data.</text>
</comment>
<organism evidence="1 2">
    <name type="scientific">Vibrio owensii</name>
    <dbReference type="NCBI Taxonomy" id="696485"/>
    <lineage>
        <taxon>Bacteria</taxon>
        <taxon>Pseudomonadati</taxon>
        <taxon>Pseudomonadota</taxon>
        <taxon>Gammaproteobacteria</taxon>
        <taxon>Vibrionales</taxon>
        <taxon>Vibrionaceae</taxon>
        <taxon>Vibrio</taxon>
    </lineage>
</organism>
<accession>A0AAU9Q0P1</accession>
<dbReference type="Proteomes" id="UP001295420">
    <property type="component" value="Unassembled WGS sequence"/>
</dbReference>